<feature type="transmembrane region" description="Helical" evidence="2">
    <location>
        <begin position="807"/>
        <end position="826"/>
    </location>
</feature>
<sequence length="832" mass="92750">MNTINNILHNLNLNFNFTTYLTKTNTDTESSSSLSPPSKINHVNDSSTAYMRHKYDAKTPNPSLYQGYKFNQYQDKIINNTIAKIKNNGKEGFHGMSNSNASPNVDMTTSQVNIMDNVRKEYYSTLSEYNGLLNNISQSVSTNVNRIGSNNPYLNKYVTFTTGETCFINSSGVAKKIPNPTILKSISGKNNCPVFNKNDVMTINLPWLDRYNIPGQEIPTNPQLISGTEMSPNESCGYERSNVFVNSMINTASISPQYVGCFEDKKDDPAMTIVGDKGMMFDFNQCQQEAINKGTQYFALQNVDPSTGSGLCSVSNDKSMATKYGKAYKYIPLWSSNTKGQPVSYAIVSKNGTLSVCDQNSKEFFTTPNGTQCEQIYSTSANIDVPGNDLSYYSNQTIDSCKDICSKQSNCNGFVMDTATNTNCWTKSGEMNNIVSNNQRTTYKKTIDTVGCNYFLSLQNDGNMCIYKGMPNTSNITNVWSSNTNGQQREKNVNFVPEKSKYGMPFLKTDQILNKGDWISSMDGSLLLQMMDDGDLVLYTFESNCTKNNGGGTSANNYYGGELANPLYDLEQVGIQSNMGQLAFIDPNSQLHAYPASNTRFSDTYSRILENTKLIGNDIPGAMFSDSPDVESCMSACNKNENCSGFVYDTTGQTSTCIPKDNKPRGMYTPATGVNTYVRDKTFIELPHGIYNTVNNIDSIQYENYVKGNNNIDVNYGLTNISSVQKKQLQQLEDKLKQLSSQLNMYTNKLSENNNILDVTAKQNINKFNDSVTDFSEVKNKIKSFDTNNNIDNILNQVKINTLQKNYSYIFWCILAIVLLIIAIYISSYSSS</sequence>
<feature type="domain" description="Apple" evidence="3">
    <location>
        <begin position="373"/>
        <end position="447"/>
    </location>
</feature>
<protein>
    <recommendedName>
        <fullName evidence="3">Apple domain-containing protein</fullName>
    </recommendedName>
</protein>
<keyword evidence="2" id="KW-1133">Transmembrane helix</keyword>
<proteinExistence type="predicted"/>
<keyword evidence="2" id="KW-0812">Transmembrane</keyword>
<dbReference type="SMART" id="SM00473">
    <property type="entry name" value="PAN_AP"/>
    <property type="match status" value="2"/>
</dbReference>
<dbReference type="AlphaFoldDB" id="A0A6C0DI41"/>
<name>A0A6C0DI41_9ZZZZ</name>
<evidence type="ECO:0000256" key="1">
    <source>
        <dbReference type="SAM" id="Coils"/>
    </source>
</evidence>
<keyword evidence="2" id="KW-0472">Membrane</keyword>
<dbReference type="InterPro" id="IPR036426">
    <property type="entry name" value="Bulb-type_lectin_dom_sf"/>
</dbReference>
<evidence type="ECO:0000313" key="4">
    <source>
        <dbReference type="EMBL" id="QHT15914.1"/>
    </source>
</evidence>
<feature type="coiled-coil region" evidence="1">
    <location>
        <begin position="722"/>
        <end position="749"/>
    </location>
</feature>
<evidence type="ECO:0000256" key="2">
    <source>
        <dbReference type="SAM" id="Phobius"/>
    </source>
</evidence>
<evidence type="ECO:0000259" key="3">
    <source>
        <dbReference type="PROSITE" id="PS50948"/>
    </source>
</evidence>
<dbReference type="Pfam" id="PF14295">
    <property type="entry name" value="PAN_4"/>
    <property type="match status" value="2"/>
</dbReference>
<dbReference type="Gene3D" id="2.90.10.10">
    <property type="entry name" value="Bulb-type lectin domain"/>
    <property type="match status" value="1"/>
</dbReference>
<reference evidence="4" key="1">
    <citation type="journal article" date="2020" name="Nature">
        <title>Giant virus diversity and host interactions through global metagenomics.</title>
        <authorList>
            <person name="Schulz F."/>
            <person name="Roux S."/>
            <person name="Paez-Espino D."/>
            <person name="Jungbluth S."/>
            <person name="Walsh D.A."/>
            <person name="Denef V.J."/>
            <person name="McMahon K.D."/>
            <person name="Konstantinidis K.T."/>
            <person name="Eloe-Fadrosh E.A."/>
            <person name="Kyrpides N.C."/>
            <person name="Woyke T."/>
        </authorList>
    </citation>
    <scope>NUCLEOTIDE SEQUENCE</scope>
    <source>
        <strain evidence="4">GVMAG-M-3300023174-182</strain>
    </source>
</reference>
<dbReference type="InterPro" id="IPR003609">
    <property type="entry name" value="Pan_app"/>
</dbReference>
<dbReference type="EMBL" id="MN739614">
    <property type="protein sequence ID" value="QHT15914.1"/>
    <property type="molecule type" value="Genomic_DNA"/>
</dbReference>
<keyword evidence="1" id="KW-0175">Coiled coil</keyword>
<accession>A0A6C0DI41</accession>
<dbReference type="PROSITE" id="PS50948">
    <property type="entry name" value="PAN"/>
    <property type="match status" value="1"/>
</dbReference>
<dbReference type="Gene3D" id="3.50.4.10">
    <property type="entry name" value="Hepatocyte Growth Factor"/>
    <property type="match status" value="2"/>
</dbReference>
<organism evidence="4">
    <name type="scientific">viral metagenome</name>
    <dbReference type="NCBI Taxonomy" id="1070528"/>
    <lineage>
        <taxon>unclassified sequences</taxon>
        <taxon>metagenomes</taxon>
        <taxon>organismal metagenomes</taxon>
    </lineage>
</organism>